<keyword evidence="3" id="KW-1133">Transmembrane helix</keyword>
<dbReference type="EMBL" id="CAVNYO010000419">
    <property type="protein sequence ID" value="CAK5277748.1"/>
    <property type="molecule type" value="Genomic_DNA"/>
</dbReference>
<dbReference type="AlphaFoldDB" id="A0AAD2K424"/>
<accession>A0AAD2K424</accession>
<feature type="domain" description="Phosphatidylinositol N-acetylglucosaminyltransferase subunit H conserved" evidence="4">
    <location>
        <begin position="86"/>
        <end position="157"/>
    </location>
</feature>
<dbReference type="GO" id="GO:0000506">
    <property type="term" value="C:glycosylphosphatidylinositol-N-acetylglucosaminyltransferase (GPI-GnT) complex"/>
    <property type="evidence" value="ECO:0007669"/>
    <property type="project" value="InterPro"/>
</dbReference>
<evidence type="ECO:0000256" key="1">
    <source>
        <dbReference type="ARBA" id="ARBA00004687"/>
    </source>
</evidence>
<evidence type="ECO:0000256" key="3">
    <source>
        <dbReference type="SAM" id="Phobius"/>
    </source>
</evidence>
<evidence type="ECO:0000313" key="6">
    <source>
        <dbReference type="Proteomes" id="UP001295794"/>
    </source>
</evidence>
<reference evidence="5" key="1">
    <citation type="submission" date="2023-11" db="EMBL/GenBank/DDBJ databases">
        <authorList>
            <person name="De Vega J J."/>
            <person name="De Vega J J."/>
        </authorList>
    </citation>
    <scope>NUCLEOTIDE SEQUENCE</scope>
</reference>
<dbReference type="Pfam" id="PF10181">
    <property type="entry name" value="PIG-H"/>
    <property type="match status" value="1"/>
</dbReference>
<comment type="similarity">
    <text evidence="2">Belongs to the PIGH family.</text>
</comment>
<feature type="transmembrane region" description="Helical" evidence="3">
    <location>
        <begin position="64"/>
        <end position="84"/>
    </location>
</feature>
<dbReference type="InterPro" id="IPR019328">
    <property type="entry name" value="PIGH-H_dom"/>
</dbReference>
<protein>
    <recommendedName>
        <fullName evidence="4">Phosphatidylinositol N-acetylglucosaminyltransferase subunit H conserved domain-containing protein</fullName>
    </recommendedName>
</protein>
<name>A0AAD2K424_9AGAR</name>
<proteinExistence type="inferred from homology"/>
<evidence type="ECO:0000313" key="5">
    <source>
        <dbReference type="EMBL" id="CAK5277748.1"/>
    </source>
</evidence>
<keyword evidence="3" id="KW-0812">Transmembrane</keyword>
<gene>
    <name evidence="5" type="ORF">MYCIT1_LOCUS26824</name>
</gene>
<keyword evidence="6" id="KW-1185">Reference proteome</keyword>
<comment type="pathway">
    <text evidence="1">Glycolipid biosynthesis; glycosylphosphatidylinositol-anchor biosynthesis.</text>
</comment>
<dbReference type="PANTHER" id="PTHR15231:SF1">
    <property type="entry name" value="PHOSPHATIDYLINOSITOL N-ACETYLGLUCOSAMINYLTRANSFERASE SUBUNIT H"/>
    <property type="match status" value="1"/>
</dbReference>
<sequence length="179" mass="20527">MVSPEFSVHVHSSFIEYRVENWHISRDGTGKRVMGATTWTWYHPFIALAVAVIWPYVRDDSLKLLALTLGVMLLIYRMCTQVLFESVIVVKSHGIQLETHRGMPGLPPLAVRRRFLPFSSLQDFVIHEGLSGWNVRYYLAAIVKTDADDYKVDVAFENILPHFPILREVYLGVQDELPA</sequence>
<organism evidence="5 6">
    <name type="scientific">Mycena citricolor</name>
    <dbReference type="NCBI Taxonomy" id="2018698"/>
    <lineage>
        <taxon>Eukaryota</taxon>
        <taxon>Fungi</taxon>
        <taxon>Dikarya</taxon>
        <taxon>Basidiomycota</taxon>
        <taxon>Agaricomycotina</taxon>
        <taxon>Agaricomycetes</taxon>
        <taxon>Agaricomycetidae</taxon>
        <taxon>Agaricales</taxon>
        <taxon>Marasmiineae</taxon>
        <taxon>Mycenaceae</taxon>
        <taxon>Mycena</taxon>
    </lineage>
</organism>
<dbReference type="PANTHER" id="PTHR15231">
    <property type="entry name" value="PHOSPHATIDYLINOSITOL N-ACETYLGLUCOSAMINYLTRANSFERASE SUBUNIT H"/>
    <property type="match status" value="1"/>
</dbReference>
<evidence type="ECO:0000256" key="2">
    <source>
        <dbReference type="ARBA" id="ARBA00009610"/>
    </source>
</evidence>
<keyword evidence="3" id="KW-0472">Membrane</keyword>
<feature type="transmembrane region" description="Helical" evidence="3">
    <location>
        <begin position="39"/>
        <end position="57"/>
    </location>
</feature>
<evidence type="ECO:0000259" key="4">
    <source>
        <dbReference type="Pfam" id="PF10181"/>
    </source>
</evidence>
<dbReference type="Proteomes" id="UP001295794">
    <property type="component" value="Unassembled WGS sequence"/>
</dbReference>
<comment type="caution">
    <text evidence="5">The sequence shown here is derived from an EMBL/GenBank/DDBJ whole genome shotgun (WGS) entry which is preliminary data.</text>
</comment>
<dbReference type="InterPro" id="IPR044215">
    <property type="entry name" value="PIG-H"/>
</dbReference>
<dbReference type="GO" id="GO:0006506">
    <property type="term" value="P:GPI anchor biosynthetic process"/>
    <property type="evidence" value="ECO:0007669"/>
    <property type="project" value="InterPro"/>
</dbReference>